<protein>
    <submittedName>
        <fullName evidence="2">Hypothetical_protein</fullName>
    </submittedName>
</protein>
<gene>
    <name evidence="2" type="ORF">HINF_LOCUS11100</name>
    <name evidence="3" type="ORF">HINF_LOCUS33030</name>
    <name evidence="1" type="ORF">HINF_LOCUS9983</name>
</gene>
<name>A0AA86NNQ6_9EUKA</name>
<comment type="caution">
    <text evidence="1">The sequence shown here is derived from an EMBL/GenBank/DDBJ whole genome shotgun (WGS) entry which is preliminary data.</text>
</comment>
<dbReference type="AlphaFoldDB" id="A0AA86NNQ6"/>
<proteinExistence type="predicted"/>
<dbReference type="EMBL" id="CAXDID020000024">
    <property type="protein sequence ID" value="CAL5989930.1"/>
    <property type="molecule type" value="Genomic_DNA"/>
</dbReference>
<reference evidence="2 4" key="2">
    <citation type="submission" date="2024-07" db="EMBL/GenBank/DDBJ databases">
        <authorList>
            <person name="Akdeniz Z."/>
        </authorList>
    </citation>
    <scope>NUCLEOTIDE SEQUENCE [LARGE SCALE GENOMIC DNA]</scope>
</reference>
<evidence type="ECO:0000313" key="4">
    <source>
        <dbReference type="Proteomes" id="UP001642409"/>
    </source>
</evidence>
<accession>A0AA86NNQ6</accession>
<evidence type="ECO:0000313" key="1">
    <source>
        <dbReference type="EMBL" id="CAI9922338.1"/>
    </source>
</evidence>
<evidence type="ECO:0000313" key="2">
    <source>
        <dbReference type="EMBL" id="CAL5989930.1"/>
    </source>
</evidence>
<sequence>MICVLRLIYYSGFRQEQLYLMNTFEFFQHHRGHQKLIQFRDVSKVQRAFLFDAYYFCVSQRQGHENCWYSRYCIKEHTNYFMDIASFIFHLTVFKYESRNNIDKFVELIVITQ</sequence>
<dbReference type="Proteomes" id="UP001642409">
    <property type="component" value="Unassembled WGS sequence"/>
</dbReference>
<organism evidence="1">
    <name type="scientific">Hexamita inflata</name>
    <dbReference type="NCBI Taxonomy" id="28002"/>
    <lineage>
        <taxon>Eukaryota</taxon>
        <taxon>Metamonada</taxon>
        <taxon>Diplomonadida</taxon>
        <taxon>Hexamitidae</taxon>
        <taxon>Hexamitinae</taxon>
        <taxon>Hexamita</taxon>
    </lineage>
</organism>
<dbReference type="EMBL" id="CATOUU010000248">
    <property type="protein sequence ID" value="CAI9922338.1"/>
    <property type="molecule type" value="Genomic_DNA"/>
</dbReference>
<evidence type="ECO:0000313" key="3">
    <source>
        <dbReference type="EMBL" id="CAL6030153.1"/>
    </source>
</evidence>
<keyword evidence="4" id="KW-1185">Reference proteome</keyword>
<reference evidence="1" key="1">
    <citation type="submission" date="2023-06" db="EMBL/GenBank/DDBJ databases">
        <authorList>
            <person name="Kurt Z."/>
        </authorList>
    </citation>
    <scope>NUCLEOTIDE SEQUENCE</scope>
</reference>
<dbReference type="EMBL" id="CAXDID020000114">
    <property type="protein sequence ID" value="CAL6030153.1"/>
    <property type="molecule type" value="Genomic_DNA"/>
</dbReference>